<keyword evidence="1" id="KW-0812">Transmembrane</keyword>
<dbReference type="Proteomes" id="UP000614200">
    <property type="component" value="Unassembled WGS sequence"/>
</dbReference>
<feature type="transmembrane region" description="Helical" evidence="1">
    <location>
        <begin position="176"/>
        <end position="195"/>
    </location>
</feature>
<keyword evidence="1" id="KW-1133">Transmembrane helix</keyword>
<dbReference type="EMBL" id="JADKNH010000006">
    <property type="protein sequence ID" value="MBF4693607.1"/>
    <property type="molecule type" value="Genomic_DNA"/>
</dbReference>
<feature type="transmembrane region" description="Helical" evidence="1">
    <location>
        <begin position="399"/>
        <end position="417"/>
    </location>
</feature>
<reference evidence="2 3" key="1">
    <citation type="submission" date="2020-11" db="EMBL/GenBank/DDBJ databases">
        <title>Fusibacter basophilias sp. nov.</title>
        <authorList>
            <person name="Qiu D."/>
        </authorList>
    </citation>
    <scope>NUCLEOTIDE SEQUENCE [LARGE SCALE GENOMIC DNA]</scope>
    <source>
        <strain evidence="2 3">Q10-2</strain>
    </source>
</reference>
<proteinExistence type="predicted"/>
<feature type="transmembrane region" description="Helical" evidence="1">
    <location>
        <begin position="29"/>
        <end position="50"/>
    </location>
</feature>
<keyword evidence="1" id="KW-0472">Membrane</keyword>
<feature type="transmembrane region" description="Helical" evidence="1">
    <location>
        <begin position="321"/>
        <end position="348"/>
    </location>
</feature>
<dbReference type="RefSeq" id="WP_194701851.1">
    <property type="nucleotide sequence ID" value="NZ_JADKNH010000006.1"/>
</dbReference>
<dbReference type="InterPro" id="IPR007294">
    <property type="entry name" value="DUF401"/>
</dbReference>
<feature type="transmembrane region" description="Helical" evidence="1">
    <location>
        <begin position="57"/>
        <end position="75"/>
    </location>
</feature>
<dbReference type="PANTHER" id="PTHR39556">
    <property type="entry name" value="PROTEIN, PUTATIVE-RELATED"/>
    <property type="match status" value="1"/>
</dbReference>
<evidence type="ECO:0000313" key="2">
    <source>
        <dbReference type="EMBL" id="MBF4693607.1"/>
    </source>
</evidence>
<keyword evidence="3" id="KW-1185">Reference proteome</keyword>
<feature type="transmembrane region" description="Helical" evidence="1">
    <location>
        <begin position="360"/>
        <end position="379"/>
    </location>
</feature>
<sequence>MFILKLIFTMIIILILVSKKINIGLSLLLGSLSFILFNKASIFAFIGVIFQTLTDLEALNLALAVGFITILGYLMDRYHLMSRMIQSLENLLGSVKATLVLAPALIGTLLVSGGALMSCPVVNSLGERIEMSNVHRAASNLVFRHALYFIFPLSTTMIIAAQIGNYDLFEFIKLQFPLAIVFSLMGYFLYVKPYSSKTLSRELGNSVEMCFKSSKVIFQLLNFILYASPIIVSLLATLIFKLPFSIACVLGIVTSLLVHLSDQHRIRDDETFFMSLKKGLKPLMVLSVFGIMVFKNTLGLFPDLYDQMAAIVSMGIPIELIIVICTALLSFTLASIQPSVAILYPLILPMAIDEQTKLRLAMFIYTTGFVFYYISPLHLCQVLTVEYFNIDTKALYKQYRLILPFLFATMIGIYYISA</sequence>
<evidence type="ECO:0000313" key="3">
    <source>
        <dbReference type="Proteomes" id="UP000614200"/>
    </source>
</evidence>
<accession>A0ABR9ZT07</accession>
<feature type="transmembrane region" description="Helical" evidence="1">
    <location>
        <begin position="282"/>
        <end position="301"/>
    </location>
</feature>
<feature type="transmembrane region" description="Helical" evidence="1">
    <location>
        <begin position="146"/>
        <end position="164"/>
    </location>
</feature>
<evidence type="ECO:0000256" key="1">
    <source>
        <dbReference type="SAM" id="Phobius"/>
    </source>
</evidence>
<feature type="transmembrane region" description="Helical" evidence="1">
    <location>
        <begin position="95"/>
        <end position="125"/>
    </location>
</feature>
<dbReference type="Pfam" id="PF04165">
    <property type="entry name" value="DUF401"/>
    <property type="match status" value="1"/>
</dbReference>
<gene>
    <name evidence="2" type="ORF">ISU02_10765</name>
</gene>
<name>A0ABR9ZT07_9FIRM</name>
<protein>
    <submittedName>
        <fullName evidence="2">DUF401 family protein</fullName>
    </submittedName>
</protein>
<feature type="transmembrane region" description="Helical" evidence="1">
    <location>
        <begin position="242"/>
        <end position="261"/>
    </location>
</feature>
<organism evidence="2 3">
    <name type="scientific">Fusibacter ferrireducens</name>
    <dbReference type="NCBI Taxonomy" id="2785058"/>
    <lineage>
        <taxon>Bacteria</taxon>
        <taxon>Bacillati</taxon>
        <taxon>Bacillota</taxon>
        <taxon>Clostridia</taxon>
        <taxon>Eubacteriales</taxon>
        <taxon>Eubacteriales Family XII. Incertae Sedis</taxon>
        <taxon>Fusibacter</taxon>
    </lineage>
</organism>
<comment type="caution">
    <text evidence="2">The sequence shown here is derived from an EMBL/GenBank/DDBJ whole genome shotgun (WGS) entry which is preliminary data.</text>
</comment>
<feature type="transmembrane region" description="Helical" evidence="1">
    <location>
        <begin position="216"/>
        <end position="236"/>
    </location>
</feature>
<dbReference type="PANTHER" id="PTHR39556:SF1">
    <property type="entry name" value="PROTEIN, PUTATIVE-RELATED"/>
    <property type="match status" value="1"/>
</dbReference>